<evidence type="ECO:0000256" key="2">
    <source>
        <dbReference type="ARBA" id="ARBA00023125"/>
    </source>
</evidence>
<keyword evidence="2" id="KW-0238">DNA-binding</keyword>
<dbReference type="Proteomes" id="UP001595752">
    <property type="component" value="Unassembled WGS sequence"/>
</dbReference>
<keyword evidence="6" id="KW-1185">Reference proteome</keyword>
<comment type="caution">
    <text evidence="5">The sequence shown here is derived from an EMBL/GenBank/DDBJ whole genome shotgun (WGS) entry which is preliminary data.</text>
</comment>
<dbReference type="RefSeq" id="WP_377914237.1">
    <property type="nucleotide sequence ID" value="NZ_JBHRZT010000032.1"/>
</dbReference>
<protein>
    <submittedName>
        <fullName evidence="5">FadR/GntR family transcriptional regulator</fullName>
    </submittedName>
</protein>
<dbReference type="SMART" id="SM00345">
    <property type="entry name" value="HTH_GNTR"/>
    <property type="match status" value="1"/>
</dbReference>
<evidence type="ECO:0000313" key="6">
    <source>
        <dbReference type="Proteomes" id="UP001595752"/>
    </source>
</evidence>
<dbReference type="PROSITE" id="PS50949">
    <property type="entry name" value="HTH_GNTR"/>
    <property type="match status" value="1"/>
</dbReference>
<dbReference type="InterPro" id="IPR036388">
    <property type="entry name" value="WH-like_DNA-bd_sf"/>
</dbReference>
<dbReference type="InterPro" id="IPR000524">
    <property type="entry name" value="Tscrpt_reg_HTH_GntR"/>
</dbReference>
<dbReference type="PRINTS" id="PR00035">
    <property type="entry name" value="HTHGNTR"/>
</dbReference>
<dbReference type="Gene3D" id="1.10.10.10">
    <property type="entry name" value="Winged helix-like DNA-binding domain superfamily/Winged helix DNA-binding domain"/>
    <property type="match status" value="1"/>
</dbReference>
<proteinExistence type="predicted"/>
<dbReference type="CDD" id="cd07377">
    <property type="entry name" value="WHTH_GntR"/>
    <property type="match status" value="1"/>
</dbReference>
<name>A0ABV8B015_9BACI</name>
<keyword evidence="1" id="KW-0805">Transcription regulation</keyword>
<evidence type="ECO:0000256" key="1">
    <source>
        <dbReference type="ARBA" id="ARBA00023015"/>
    </source>
</evidence>
<dbReference type="SMART" id="SM00895">
    <property type="entry name" value="FCD"/>
    <property type="match status" value="1"/>
</dbReference>
<keyword evidence="3" id="KW-0804">Transcription</keyword>
<dbReference type="SUPFAM" id="SSF46785">
    <property type="entry name" value="Winged helix' DNA-binding domain"/>
    <property type="match status" value="1"/>
</dbReference>
<organism evidence="5 6">
    <name type="scientific">Bacillus songklensis</name>
    <dbReference type="NCBI Taxonomy" id="1069116"/>
    <lineage>
        <taxon>Bacteria</taxon>
        <taxon>Bacillati</taxon>
        <taxon>Bacillota</taxon>
        <taxon>Bacilli</taxon>
        <taxon>Bacillales</taxon>
        <taxon>Bacillaceae</taxon>
        <taxon>Bacillus</taxon>
    </lineage>
</organism>
<dbReference type="InterPro" id="IPR036390">
    <property type="entry name" value="WH_DNA-bd_sf"/>
</dbReference>
<evidence type="ECO:0000259" key="4">
    <source>
        <dbReference type="PROSITE" id="PS50949"/>
    </source>
</evidence>
<evidence type="ECO:0000256" key="3">
    <source>
        <dbReference type="ARBA" id="ARBA00023163"/>
    </source>
</evidence>
<evidence type="ECO:0000313" key="5">
    <source>
        <dbReference type="EMBL" id="MFC3883607.1"/>
    </source>
</evidence>
<dbReference type="Gene3D" id="1.20.120.530">
    <property type="entry name" value="GntR ligand-binding domain-like"/>
    <property type="match status" value="1"/>
</dbReference>
<dbReference type="InterPro" id="IPR008920">
    <property type="entry name" value="TF_FadR/GntR_C"/>
</dbReference>
<sequence>MNVKKISTKKVSESVAEEIEKMIESGTFRAGEKLPSVRELCDLFDVGRSSVRDAITTLKGKGTVYVKQGEGTFVCKFDSTKLFNPHLLLPSSRDIRELFQARKIVEAGIAEMAALNRSEKDLQLIKESVSNQLVNGWESDYHFHMAIAKATGNQIMIQFMQFISTTTKKAMIDFHHYIQKNESTVKTIVKQHAQIYESIKRREPKKANQMMIEHLNFVEELLQNSVWQQ</sequence>
<feature type="domain" description="HTH gntR-type" evidence="4">
    <location>
        <begin position="9"/>
        <end position="77"/>
    </location>
</feature>
<dbReference type="InterPro" id="IPR011711">
    <property type="entry name" value="GntR_C"/>
</dbReference>
<dbReference type="Pfam" id="PF07729">
    <property type="entry name" value="FCD"/>
    <property type="match status" value="1"/>
</dbReference>
<reference evidence="6" key="1">
    <citation type="journal article" date="2019" name="Int. J. Syst. Evol. Microbiol.">
        <title>The Global Catalogue of Microorganisms (GCM) 10K type strain sequencing project: providing services to taxonomists for standard genome sequencing and annotation.</title>
        <authorList>
            <consortium name="The Broad Institute Genomics Platform"/>
            <consortium name="The Broad Institute Genome Sequencing Center for Infectious Disease"/>
            <person name="Wu L."/>
            <person name="Ma J."/>
        </authorList>
    </citation>
    <scope>NUCLEOTIDE SEQUENCE [LARGE SCALE GENOMIC DNA]</scope>
    <source>
        <strain evidence="6">CCUG 61889</strain>
    </source>
</reference>
<dbReference type="PANTHER" id="PTHR43537">
    <property type="entry name" value="TRANSCRIPTIONAL REGULATOR, GNTR FAMILY"/>
    <property type="match status" value="1"/>
</dbReference>
<dbReference type="Pfam" id="PF00392">
    <property type="entry name" value="GntR"/>
    <property type="match status" value="1"/>
</dbReference>
<dbReference type="PANTHER" id="PTHR43537:SF5">
    <property type="entry name" value="UXU OPERON TRANSCRIPTIONAL REGULATOR"/>
    <property type="match status" value="1"/>
</dbReference>
<gene>
    <name evidence="5" type="ORF">ACFOU2_08825</name>
</gene>
<dbReference type="EMBL" id="JBHRZT010000032">
    <property type="protein sequence ID" value="MFC3883607.1"/>
    <property type="molecule type" value="Genomic_DNA"/>
</dbReference>
<dbReference type="SUPFAM" id="SSF48008">
    <property type="entry name" value="GntR ligand-binding domain-like"/>
    <property type="match status" value="1"/>
</dbReference>
<accession>A0ABV8B015</accession>